<dbReference type="SUPFAM" id="SSF46785">
    <property type="entry name" value="Winged helix' DNA-binding domain"/>
    <property type="match status" value="1"/>
</dbReference>
<dbReference type="Proteomes" id="UP000656367">
    <property type="component" value="Unassembled WGS sequence"/>
</dbReference>
<proteinExistence type="predicted"/>
<sequence>MIQSRMNKRYSGDWMVLADDRILEYLSEEETATPGEMVKSGFVRYSNGYISQRCQKMAERGLVRNLGRGVYTITERGEQYLRGEIDTSEDAPDRVESSSKKQHSPGENKENV</sequence>
<protein>
    <submittedName>
        <fullName evidence="2">PhiH1 repressor</fullName>
    </submittedName>
</protein>
<evidence type="ECO:0000256" key="1">
    <source>
        <dbReference type="SAM" id="MobiDB-lite"/>
    </source>
</evidence>
<dbReference type="InterPro" id="IPR036388">
    <property type="entry name" value="WH-like_DNA-bd_sf"/>
</dbReference>
<feature type="region of interest" description="Disordered" evidence="1">
    <location>
        <begin position="82"/>
        <end position="112"/>
    </location>
</feature>
<reference evidence="2" key="2">
    <citation type="submission" date="2020-09" db="EMBL/GenBank/DDBJ databases">
        <authorList>
            <person name="Sun Q."/>
            <person name="Ohkuma M."/>
        </authorList>
    </citation>
    <scope>NUCLEOTIDE SEQUENCE</scope>
    <source>
        <strain evidence="2">JCM 15759</strain>
    </source>
</reference>
<evidence type="ECO:0000313" key="2">
    <source>
        <dbReference type="EMBL" id="GGM26933.1"/>
    </source>
</evidence>
<dbReference type="Gene3D" id="1.10.10.10">
    <property type="entry name" value="Winged helix-like DNA-binding domain superfamily/Winged helix DNA-binding domain"/>
    <property type="match status" value="1"/>
</dbReference>
<evidence type="ECO:0000313" key="3">
    <source>
        <dbReference type="Proteomes" id="UP000656367"/>
    </source>
</evidence>
<name>A0A830FQV4_HALAR</name>
<gene>
    <name evidence="2" type="ORF">GCM10009006_05480</name>
</gene>
<organism evidence="2 3">
    <name type="scientific">Haloarcula argentinensis</name>
    <dbReference type="NCBI Taxonomy" id="43776"/>
    <lineage>
        <taxon>Archaea</taxon>
        <taxon>Methanobacteriati</taxon>
        <taxon>Methanobacteriota</taxon>
        <taxon>Stenosarchaea group</taxon>
        <taxon>Halobacteria</taxon>
        <taxon>Halobacteriales</taxon>
        <taxon>Haloarculaceae</taxon>
        <taxon>Haloarcula</taxon>
    </lineage>
</organism>
<dbReference type="AlphaFoldDB" id="A0A830FQV4"/>
<accession>A0A830FQV4</accession>
<reference evidence="2" key="1">
    <citation type="journal article" date="2014" name="Int. J. Syst. Evol. Microbiol.">
        <title>Complete genome sequence of Corynebacterium casei LMG S-19264T (=DSM 44701T), isolated from a smear-ripened cheese.</title>
        <authorList>
            <consortium name="US DOE Joint Genome Institute (JGI-PGF)"/>
            <person name="Walter F."/>
            <person name="Albersmeier A."/>
            <person name="Kalinowski J."/>
            <person name="Ruckert C."/>
        </authorList>
    </citation>
    <scope>NUCLEOTIDE SEQUENCE</scope>
    <source>
        <strain evidence="2">JCM 15759</strain>
    </source>
</reference>
<dbReference type="InterPro" id="IPR036390">
    <property type="entry name" value="WH_DNA-bd_sf"/>
</dbReference>
<comment type="caution">
    <text evidence="2">The sequence shown here is derived from an EMBL/GenBank/DDBJ whole genome shotgun (WGS) entry which is preliminary data.</text>
</comment>
<dbReference type="EMBL" id="BMON01000001">
    <property type="protein sequence ID" value="GGM26933.1"/>
    <property type="molecule type" value="Genomic_DNA"/>
</dbReference>